<organism evidence="2 3">
    <name type="scientific">Methanoculleus bourgensis</name>
    <dbReference type="NCBI Taxonomy" id="83986"/>
    <lineage>
        <taxon>Archaea</taxon>
        <taxon>Methanobacteriati</taxon>
        <taxon>Methanobacteriota</taxon>
        <taxon>Stenosarchaea group</taxon>
        <taxon>Methanomicrobia</taxon>
        <taxon>Methanomicrobiales</taxon>
        <taxon>Methanomicrobiaceae</taxon>
        <taxon>Methanoculleus</taxon>
    </lineage>
</organism>
<evidence type="ECO:0000256" key="1">
    <source>
        <dbReference type="SAM" id="MobiDB-lite"/>
    </source>
</evidence>
<feature type="compositionally biased region" description="Polar residues" evidence="1">
    <location>
        <begin position="16"/>
        <end position="30"/>
    </location>
</feature>
<sequence length="70" mass="7337">MPPPPSGREFPKGNLPANQRNLTSSISTAGAQGFYPAGEVPNIDPRVETGRYPAAHPPGKEKAPRARCGA</sequence>
<gene>
    <name evidence="2" type="ORF">MMAB1_0904</name>
</gene>
<evidence type="ECO:0000313" key="2">
    <source>
        <dbReference type="EMBL" id="CVK32118.1"/>
    </source>
</evidence>
<name>A0A0X3BJ73_9EURY</name>
<dbReference type="KEGG" id="mema:MMAB1_0904"/>
<reference evidence="2 3" key="1">
    <citation type="submission" date="2016-01" db="EMBL/GenBank/DDBJ databases">
        <authorList>
            <person name="Manzoor S."/>
        </authorList>
    </citation>
    <scope>NUCLEOTIDE SEQUENCE [LARGE SCALE GENOMIC DNA]</scope>
    <source>
        <strain evidence="2">Methanoculleus sp MAB1</strain>
    </source>
</reference>
<feature type="region of interest" description="Disordered" evidence="1">
    <location>
        <begin position="1"/>
        <end position="70"/>
    </location>
</feature>
<proteinExistence type="predicted"/>
<protein>
    <submittedName>
        <fullName evidence="2">Uncharacterized protein</fullName>
    </submittedName>
</protein>
<accession>A0A0X3BJ73</accession>
<dbReference type="AlphaFoldDB" id="A0A0X3BJ73"/>
<evidence type="ECO:0000313" key="3">
    <source>
        <dbReference type="Proteomes" id="UP000069850"/>
    </source>
</evidence>
<dbReference type="Proteomes" id="UP000069850">
    <property type="component" value="Chromosome 1"/>
</dbReference>
<dbReference type="EMBL" id="LT158599">
    <property type="protein sequence ID" value="CVK32118.1"/>
    <property type="molecule type" value="Genomic_DNA"/>
</dbReference>